<evidence type="ECO:0000256" key="1">
    <source>
        <dbReference type="SAM" id="Phobius"/>
    </source>
</evidence>
<keyword evidence="1" id="KW-0812">Transmembrane</keyword>
<protein>
    <submittedName>
        <fullName evidence="2">Uncharacterized protein</fullName>
    </submittedName>
</protein>
<feature type="transmembrane region" description="Helical" evidence="1">
    <location>
        <begin position="38"/>
        <end position="58"/>
    </location>
</feature>
<gene>
    <name evidence="2" type="ORF">MPHL21000_04375</name>
</gene>
<dbReference type="EMBL" id="ANBP01000003">
    <property type="protein sequence ID" value="KAB7759106.1"/>
    <property type="molecule type" value="Genomic_DNA"/>
</dbReference>
<dbReference type="RefSeq" id="WP_003888619.1">
    <property type="nucleotide sequence ID" value="NZ_ANBO01000004.1"/>
</dbReference>
<accession>A0A5N5VBI4</accession>
<evidence type="ECO:0000313" key="3">
    <source>
        <dbReference type="Proteomes" id="UP000325690"/>
    </source>
</evidence>
<organism evidence="2 3">
    <name type="scientific">Mycolicibacterium phlei DSM 43239 = CCUG 21000</name>
    <dbReference type="NCBI Taxonomy" id="1226750"/>
    <lineage>
        <taxon>Bacteria</taxon>
        <taxon>Bacillati</taxon>
        <taxon>Actinomycetota</taxon>
        <taxon>Actinomycetes</taxon>
        <taxon>Mycobacteriales</taxon>
        <taxon>Mycobacteriaceae</taxon>
        <taxon>Mycolicibacterium</taxon>
    </lineage>
</organism>
<evidence type="ECO:0000313" key="2">
    <source>
        <dbReference type="EMBL" id="KAB7759106.1"/>
    </source>
</evidence>
<dbReference type="Proteomes" id="UP000325690">
    <property type="component" value="Unassembled WGS sequence"/>
</dbReference>
<reference evidence="2 3" key="1">
    <citation type="submission" date="2012-10" db="EMBL/GenBank/DDBJ databases">
        <title>The draft sequence of the Mycobacterium pheli genome.</title>
        <authorList>
            <person name="Pettersson B.M.F."/>
            <person name="Das S."/>
            <person name="Dasgupta S."/>
            <person name="Bhattacharya A."/>
            <person name="Kirsebom L.A."/>
        </authorList>
    </citation>
    <scope>NUCLEOTIDE SEQUENCE [LARGE SCALE GENOMIC DNA]</scope>
    <source>
        <strain evidence="2 3">CCUG 21000</strain>
    </source>
</reference>
<dbReference type="GeneID" id="74300784"/>
<feature type="transmembrane region" description="Helical" evidence="1">
    <location>
        <begin position="6"/>
        <end position="26"/>
    </location>
</feature>
<sequence>MTDLEVVLGLYLCGWLAVSLGLYLAGRRFTDRAAPASHPLLVSVAGGALWPVVLIGVVEMGSVMLYTRLSRPGPGILS</sequence>
<name>A0A5N5VBI4_MYCPH</name>
<comment type="caution">
    <text evidence="2">The sequence shown here is derived from an EMBL/GenBank/DDBJ whole genome shotgun (WGS) entry which is preliminary data.</text>
</comment>
<proteinExistence type="predicted"/>
<dbReference type="AlphaFoldDB" id="A0A5N5VBI4"/>
<keyword evidence="1" id="KW-1133">Transmembrane helix</keyword>
<keyword evidence="3" id="KW-1185">Reference proteome</keyword>
<keyword evidence="1" id="KW-0472">Membrane</keyword>